<dbReference type="Proteomes" id="UP000034841">
    <property type="component" value="Unassembled WGS sequence"/>
</dbReference>
<reference evidence="3 4" key="1">
    <citation type="submission" date="2015-04" db="EMBL/GenBank/DDBJ databases">
        <title>Genome sequence of Ceratocystis platani, a major pathogen of plane trees.</title>
        <authorList>
            <person name="Belbahri L."/>
        </authorList>
    </citation>
    <scope>NUCLEOTIDE SEQUENCE [LARGE SCALE GENOMIC DNA]</scope>
    <source>
        <strain evidence="3 4">CFO</strain>
    </source>
</reference>
<sequence>MRLLSLSSWSLVLSLIGFVQGGILEDHGYEVQSWDGTLHVVFSPKYYHNIQFLDVIAFRPESKIATIRVANNEKERHHTNKLSLGQIYTALAGVKKLEPDDMRWVILDVNEDLETDKVIDRIRKGRNLKPKQEVRILPGDEEWDTILGTQYYEKVTQVINKPVQKILLRNQDRRHPKRGVEPMNRVLFSFPALEEGGPTTGAASDDWATETQSSLDDEEQEAALKALFADEEEKEPAFQAAITSEVADRTLAAKKNSKRKIVRF</sequence>
<feature type="region of interest" description="Disordered" evidence="1">
    <location>
        <begin position="193"/>
        <end position="216"/>
    </location>
</feature>
<gene>
    <name evidence="3" type="ORF">CFO_g3370</name>
</gene>
<dbReference type="EMBL" id="LBBL01000171">
    <property type="protein sequence ID" value="KKF94257.1"/>
    <property type="molecule type" value="Genomic_DNA"/>
</dbReference>
<evidence type="ECO:0000313" key="3">
    <source>
        <dbReference type="EMBL" id="KKF94257.1"/>
    </source>
</evidence>
<evidence type="ECO:0000256" key="1">
    <source>
        <dbReference type="SAM" id="MobiDB-lite"/>
    </source>
</evidence>
<organism evidence="3 4">
    <name type="scientific">Ceratocystis fimbriata f. sp. platani</name>
    <dbReference type="NCBI Taxonomy" id="88771"/>
    <lineage>
        <taxon>Eukaryota</taxon>
        <taxon>Fungi</taxon>
        <taxon>Dikarya</taxon>
        <taxon>Ascomycota</taxon>
        <taxon>Pezizomycotina</taxon>
        <taxon>Sordariomycetes</taxon>
        <taxon>Hypocreomycetidae</taxon>
        <taxon>Microascales</taxon>
        <taxon>Ceratocystidaceae</taxon>
        <taxon>Ceratocystis</taxon>
    </lineage>
</organism>
<dbReference type="OrthoDB" id="4813742at2759"/>
<feature type="signal peptide" evidence="2">
    <location>
        <begin position="1"/>
        <end position="21"/>
    </location>
</feature>
<protein>
    <submittedName>
        <fullName evidence="3">Uncharacterized protein</fullName>
    </submittedName>
</protein>
<name>A0A0F8CU71_CERFI</name>
<keyword evidence="2" id="KW-0732">Signal</keyword>
<feature type="chain" id="PRO_5002528296" evidence="2">
    <location>
        <begin position="22"/>
        <end position="264"/>
    </location>
</feature>
<dbReference type="AlphaFoldDB" id="A0A0F8CU71"/>
<accession>A0A0F8CU71</accession>
<evidence type="ECO:0000256" key="2">
    <source>
        <dbReference type="SAM" id="SignalP"/>
    </source>
</evidence>
<proteinExistence type="predicted"/>
<comment type="caution">
    <text evidence="3">The sequence shown here is derived from an EMBL/GenBank/DDBJ whole genome shotgun (WGS) entry which is preliminary data.</text>
</comment>
<keyword evidence="4" id="KW-1185">Reference proteome</keyword>
<evidence type="ECO:0000313" key="4">
    <source>
        <dbReference type="Proteomes" id="UP000034841"/>
    </source>
</evidence>